<dbReference type="Pfam" id="PF01145">
    <property type="entry name" value="Band_7"/>
    <property type="match status" value="1"/>
</dbReference>
<evidence type="ECO:0000313" key="9">
    <source>
        <dbReference type="Proteomes" id="UP000184394"/>
    </source>
</evidence>
<accession>A0A1M7JQY6</accession>
<evidence type="ECO:0000259" key="7">
    <source>
        <dbReference type="SMART" id="SM00244"/>
    </source>
</evidence>
<dbReference type="InterPro" id="IPR031905">
    <property type="entry name" value="Flotillin_C"/>
</dbReference>
<proteinExistence type="inferred from homology"/>
<feature type="region of interest" description="Disordered" evidence="5">
    <location>
        <begin position="493"/>
        <end position="539"/>
    </location>
</feature>
<evidence type="ECO:0000313" key="8">
    <source>
        <dbReference type="EMBL" id="SHM55406.1"/>
    </source>
</evidence>
<dbReference type="Pfam" id="PF15975">
    <property type="entry name" value="Flot"/>
    <property type="match status" value="1"/>
</dbReference>
<evidence type="ECO:0000256" key="3">
    <source>
        <dbReference type="ARBA" id="ARBA00023136"/>
    </source>
</evidence>
<dbReference type="OrthoDB" id="9786220at2"/>
<comment type="subcellular location">
    <subcellularLocation>
        <location evidence="1">Membrane</location>
    </subcellularLocation>
</comment>
<feature type="transmembrane region" description="Helical" evidence="6">
    <location>
        <begin position="7"/>
        <end position="29"/>
    </location>
</feature>
<keyword evidence="6" id="KW-0812">Transmembrane</keyword>
<keyword evidence="6" id="KW-1133">Transmembrane helix</keyword>
<dbReference type="Proteomes" id="UP000184394">
    <property type="component" value="Unassembled WGS sequence"/>
</dbReference>
<dbReference type="AlphaFoldDB" id="A0A1M7JQY6"/>
<organism evidence="8 9">
    <name type="scientific">Ruminococcus flavefaciens</name>
    <dbReference type="NCBI Taxonomy" id="1265"/>
    <lineage>
        <taxon>Bacteria</taxon>
        <taxon>Bacillati</taxon>
        <taxon>Bacillota</taxon>
        <taxon>Clostridia</taxon>
        <taxon>Eubacteriales</taxon>
        <taxon>Oscillospiraceae</taxon>
        <taxon>Ruminococcus</taxon>
    </lineage>
</organism>
<reference evidence="8 9" key="1">
    <citation type="submission" date="2016-11" db="EMBL/GenBank/DDBJ databases">
        <authorList>
            <person name="Jaros S."/>
            <person name="Januszkiewicz K."/>
            <person name="Wedrychowicz H."/>
        </authorList>
    </citation>
    <scope>NUCLEOTIDE SEQUENCE [LARGE SCALE GENOMIC DNA]</scope>
    <source>
        <strain evidence="8 9">Y1</strain>
    </source>
</reference>
<evidence type="ECO:0000256" key="1">
    <source>
        <dbReference type="ARBA" id="ARBA00004370"/>
    </source>
</evidence>
<evidence type="ECO:0000256" key="2">
    <source>
        <dbReference type="ARBA" id="ARBA00007161"/>
    </source>
</evidence>
<name>A0A1M7JQY6_RUMFL</name>
<dbReference type="GO" id="GO:0002020">
    <property type="term" value="F:protease binding"/>
    <property type="evidence" value="ECO:0007669"/>
    <property type="project" value="TreeGrafter"/>
</dbReference>
<gene>
    <name evidence="8" type="ORF">SAMN04487860_106165</name>
</gene>
<evidence type="ECO:0000256" key="6">
    <source>
        <dbReference type="SAM" id="Phobius"/>
    </source>
</evidence>
<sequence length="539" mass="59022">MFDDVNWGVIIPSGIGIILLLIIIFTGYIKAPPDTAYIISGLRKKIIIGKASIRIPFFERVDKLKLQLIAVDVKTSSAVPTADYININVDANVNVKVSSDPTLIKLGAENFLNKDTAYVAKVAREVLEGNMREIVGQMSLEAMVNDRKAFAEKVQENAAPDLNRMGLEIVSFNVQNFTDDQNLIENLGIDNTTKIQKKAAIARAESEKEIEIAKAQAKKEANDAKILAETEIAQKNNELAIRQAELKKEADTQLAIADAAYEIQREEQRKTIEVSKANANIAASEKDVELKAREAEVTEKALEAQIKKKAEADRYKAQQEADAKLYQLKKEAEADRFQREQEAEAQKAEAEAQKFAKMQEAEGIAAVGKAEADAIRAKGLAEAEGINAKAEAMKKYGEAAILEMYFKALPEVVKNAATPLSQVDKITMYGDGNSSKLVGDIIGSTTKVTDGLSAATGVDLRNLLASFLGDKKADTKTADKTTVDATTADTTTVNATDNSSESDEYIYNYEENRNDKSDTSRTYGYFTEINPDGEDPTHN</sequence>
<dbReference type="InterPro" id="IPR036013">
    <property type="entry name" value="Band_7/SPFH_dom_sf"/>
</dbReference>
<dbReference type="SMART" id="SM00244">
    <property type="entry name" value="PHB"/>
    <property type="match status" value="1"/>
</dbReference>
<dbReference type="InterPro" id="IPR027705">
    <property type="entry name" value="Flotillin_fam"/>
</dbReference>
<feature type="compositionally biased region" description="Basic and acidic residues" evidence="5">
    <location>
        <begin position="510"/>
        <end position="519"/>
    </location>
</feature>
<dbReference type="PANTHER" id="PTHR13806:SF46">
    <property type="entry name" value="FLOTILLIN-1-RELATED"/>
    <property type="match status" value="1"/>
</dbReference>
<protein>
    <submittedName>
        <fullName evidence="8">Flotillin</fullName>
    </submittedName>
</protein>
<dbReference type="PANTHER" id="PTHR13806">
    <property type="entry name" value="FLOTILLIN-RELATED"/>
    <property type="match status" value="1"/>
</dbReference>
<feature type="coiled-coil region" evidence="4">
    <location>
        <begin position="203"/>
        <end position="238"/>
    </location>
</feature>
<dbReference type="InterPro" id="IPR001107">
    <property type="entry name" value="Band_7"/>
</dbReference>
<evidence type="ECO:0000256" key="4">
    <source>
        <dbReference type="SAM" id="Coils"/>
    </source>
</evidence>
<keyword evidence="3 6" id="KW-0472">Membrane</keyword>
<evidence type="ECO:0000256" key="5">
    <source>
        <dbReference type="SAM" id="MobiDB-lite"/>
    </source>
</evidence>
<dbReference type="SUPFAM" id="SSF117892">
    <property type="entry name" value="Band 7/SPFH domain"/>
    <property type="match status" value="1"/>
</dbReference>
<keyword evidence="4" id="KW-0175">Coiled coil</keyword>
<dbReference type="GO" id="GO:0005886">
    <property type="term" value="C:plasma membrane"/>
    <property type="evidence" value="ECO:0007669"/>
    <property type="project" value="TreeGrafter"/>
</dbReference>
<feature type="domain" description="Band 7" evidence="7">
    <location>
        <begin position="26"/>
        <end position="191"/>
    </location>
</feature>
<dbReference type="Gene3D" id="3.30.479.30">
    <property type="entry name" value="Band 7 domain"/>
    <property type="match status" value="1"/>
</dbReference>
<feature type="coiled-coil region" evidence="4">
    <location>
        <begin position="285"/>
        <end position="360"/>
    </location>
</feature>
<dbReference type="RefSeq" id="WP_072950606.1">
    <property type="nucleotide sequence ID" value="NZ_FRCT01000006.1"/>
</dbReference>
<dbReference type="EMBL" id="FRCT01000006">
    <property type="protein sequence ID" value="SHM55406.1"/>
    <property type="molecule type" value="Genomic_DNA"/>
</dbReference>
<dbReference type="GO" id="GO:0072659">
    <property type="term" value="P:protein localization to plasma membrane"/>
    <property type="evidence" value="ECO:0007669"/>
    <property type="project" value="TreeGrafter"/>
</dbReference>
<comment type="similarity">
    <text evidence="2">Belongs to the band 7/mec-2 family. Flotillin subfamily.</text>
</comment>
<dbReference type="CDD" id="cd03399">
    <property type="entry name" value="SPFH_flotillin"/>
    <property type="match status" value="1"/>
</dbReference>